<dbReference type="SUPFAM" id="SSF53098">
    <property type="entry name" value="Ribonuclease H-like"/>
    <property type="match status" value="1"/>
</dbReference>
<dbReference type="PROSITE" id="PS00518">
    <property type="entry name" value="ZF_RING_1"/>
    <property type="match status" value="1"/>
</dbReference>
<sequence length="422" mass="47141">MHKCTVLKFEGEVVPILNEHVQAARENLYKDNCKRTLTVETTKGWAKSAWEKDWKPKPAEGDVPAVPPTAKSRKEVKASVTSFLDDSDTDEDEELAYVDEPAGGTSKAPTTLDDFSKYLAIPVVTSEVKPLDWWRVHSTILLDLAKMARQFLAAPANTAALYSLRGGFTSSTWLLKFRRAAQGPRPRDHKGRWHIKYHNTARMGFALTLVTGNGSQVDEFVCSICCQLVEQPVYTPCTHVFCKTCLHTWLEHKEVCPKCNAELKWHQVGNLKTACPLAWRLLGRIRCRCPLLQQGCEWDGDYSELPSHLTSSDAHLAAAKGAQKEACAEAFNQEGNQRFTTRQFKEAIKLYSQAISVNSGEAKYHGNRFWTNGCATPLTRGPAQNGVCMCVAFKVVCLWLSCDLRKSRRSGAAVKGTHIPQR</sequence>
<dbReference type="GO" id="GO:0000209">
    <property type="term" value="P:protein polyubiquitination"/>
    <property type="evidence" value="ECO:0007669"/>
    <property type="project" value="TreeGrafter"/>
</dbReference>
<dbReference type="Pfam" id="PF13923">
    <property type="entry name" value="zf-C3HC4_2"/>
    <property type="match status" value="1"/>
</dbReference>
<keyword evidence="3" id="KW-0862">Zinc</keyword>
<evidence type="ECO:0000256" key="3">
    <source>
        <dbReference type="ARBA" id="ARBA00022833"/>
    </source>
</evidence>
<keyword evidence="5" id="KW-0802">TPR repeat</keyword>
<dbReference type="Gene3D" id="1.25.40.10">
    <property type="entry name" value="Tetratricopeptide repeat domain"/>
    <property type="match status" value="1"/>
</dbReference>
<dbReference type="SUPFAM" id="SSF57850">
    <property type="entry name" value="RING/U-box"/>
    <property type="match status" value="1"/>
</dbReference>
<comment type="caution">
    <text evidence="7">The sequence shown here is derived from an EMBL/GenBank/DDBJ whole genome shotgun (WGS) entry which is preliminary data.</text>
</comment>
<accession>A0AAE0L163</accession>
<dbReference type="AlphaFoldDB" id="A0AAE0L163"/>
<reference evidence="7 8" key="1">
    <citation type="journal article" date="2015" name="Genome Biol. Evol.">
        <title>Comparative Genomics of a Bacterivorous Green Alga Reveals Evolutionary Causalities and Consequences of Phago-Mixotrophic Mode of Nutrition.</title>
        <authorList>
            <person name="Burns J.A."/>
            <person name="Paasch A."/>
            <person name="Narechania A."/>
            <person name="Kim E."/>
        </authorList>
    </citation>
    <scope>NUCLEOTIDE SEQUENCE [LARGE SCALE GENOMIC DNA]</scope>
    <source>
        <strain evidence="7 8">PLY_AMNH</strain>
    </source>
</reference>
<keyword evidence="8" id="KW-1185">Reference proteome</keyword>
<keyword evidence="2 4" id="KW-0863">Zinc-finger</keyword>
<dbReference type="SUPFAM" id="SSF48452">
    <property type="entry name" value="TPR-like"/>
    <property type="match status" value="1"/>
</dbReference>
<name>A0AAE0L163_9CHLO</name>
<dbReference type="InterPro" id="IPR017907">
    <property type="entry name" value="Znf_RING_CS"/>
</dbReference>
<dbReference type="Gene3D" id="3.30.40.10">
    <property type="entry name" value="Zinc/RING finger domain, C3HC4 (zinc finger)"/>
    <property type="match status" value="1"/>
</dbReference>
<evidence type="ECO:0000256" key="2">
    <source>
        <dbReference type="ARBA" id="ARBA00022771"/>
    </source>
</evidence>
<evidence type="ECO:0000256" key="5">
    <source>
        <dbReference type="PROSITE-ProRule" id="PRU00339"/>
    </source>
</evidence>
<dbReference type="EMBL" id="LGRX02011925">
    <property type="protein sequence ID" value="KAK3268276.1"/>
    <property type="molecule type" value="Genomic_DNA"/>
</dbReference>
<evidence type="ECO:0000256" key="1">
    <source>
        <dbReference type="ARBA" id="ARBA00022723"/>
    </source>
</evidence>
<protein>
    <recommendedName>
        <fullName evidence="6">RING-type domain-containing protein</fullName>
    </recommendedName>
</protein>
<feature type="domain" description="RING-type" evidence="6">
    <location>
        <begin position="222"/>
        <end position="260"/>
    </location>
</feature>
<dbReference type="PROSITE" id="PS50005">
    <property type="entry name" value="TPR"/>
    <property type="match status" value="1"/>
</dbReference>
<dbReference type="InterPro" id="IPR013083">
    <property type="entry name" value="Znf_RING/FYVE/PHD"/>
</dbReference>
<evidence type="ECO:0000313" key="7">
    <source>
        <dbReference type="EMBL" id="KAK3268276.1"/>
    </source>
</evidence>
<dbReference type="GO" id="GO:0046983">
    <property type="term" value="F:protein dimerization activity"/>
    <property type="evidence" value="ECO:0007669"/>
    <property type="project" value="InterPro"/>
</dbReference>
<keyword evidence="1" id="KW-0479">Metal-binding</keyword>
<dbReference type="InterPro" id="IPR051438">
    <property type="entry name" value="RNF_E3_ubiq-protein_ligase"/>
</dbReference>
<feature type="repeat" description="TPR" evidence="5">
    <location>
        <begin position="328"/>
        <end position="361"/>
    </location>
</feature>
<dbReference type="GO" id="GO:0006511">
    <property type="term" value="P:ubiquitin-dependent protein catabolic process"/>
    <property type="evidence" value="ECO:0007669"/>
    <property type="project" value="TreeGrafter"/>
</dbReference>
<dbReference type="Pfam" id="PF05699">
    <property type="entry name" value="Dimer_Tnp_hAT"/>
    <property type="match status" value="1"/>
</dbReference>
<evidence type="ECO:0000256" key="4">
    <source>
        <dbReference type="PROSITE-ProRule" id="PRU00175"/>
    </source>
</evidence>
<dbReference type="GO" id="GO:0008270">
    <property type="term" value="F:zinc ion binding"/>
    <property type="evidence" value="ECO:0007669"/>
    <property type="project" value="UniProtKB-KW"/>
</dbReference>
<dbReference type="InterPro" id="IPR019734">
    <property type="entry name" value="TPR_rpt"/>
</dbReference>
<dbReference type="PANTHER" id="PTHR46016">
    <property type="entry name" value="ZINC FINGER, RING/FYVE/PHD-TYPE"/>
    <property type="match status" value="1"/>
</dbReference>
<dbReference type="PROSITE" id="PS50089">
    <property type="entry name" value="ZF_RING_2"/>
    <property type="match status" value="1"/>
</dbReference>
<evidence type="ECO:0000313" key="8">
    <source>
        <dbReference type="Proteomes" id="UP001190700"/>
    </source>
</evidence>
<dbReference type="InterPro" id="IPR008906">
    <property type="entry name" value="HATC_C_dom"/>
</dbReference>
<dbReference type="GO" id="GO:0061630">
    <property type="term" value="F:ubiquitin protein ligase activity"/>
    <property type="evidence" value="ECO:0007669"/>
    <property type="project" value="TreeGrafter"/>
</dbReference>
<dbReference type="InterPro" id="IPR012337">
    <property type="entry name" value="RNaseH-like_sf"/>
</dbReference>
<dbReference type="Proteomes" id="UP001190700">
    <property type="component" value="Unassembled WGS sequence"/>
</dbReference>
<dbReference type="PANTHER" id="PTHR46016:SF1">
    <property type="entry name" value="RING-TYPE DOMAIN-CONTAINING PROTEIN"/>
    <property type="match status" value="1"/>
</dbReference>
<gene>
    <name evidence="7" type="ORF">CYMTET_23212</name>
</gene>
<proteinExistence type="predicted"/>
<organism evidence="7 8">
    <name type="scientific">Cymbomonas tetramitiformis</name>
    <dbReference type="NCBI Taxonomy" id="36881"/>
    <lineage>
        <taxon>Eukaryota</taxon>
        <taxon>Viridiplantae</taxon>
        <taxon>Chlorophyta</taxon>
        <taxon>Pyramimonadophyceae</taxon>
        <taxon>Pyramimonadales</taxon>
        <taxon>Pyramimonadaceae</taxon>
        <taxon>Cymbomonas</taxon>
    </lineage>
</organism>
<evidence type="ECO:0000259" key="6">
    <source>
        <dbReference type="PROSITE" id="PS50089"/>
    </source>
</evidence>
<dbReference type="SMART" id="SM00184">
    <property type="entry name" value="RING"/>
    <property type="match status" value="1"/>
</dbReference>
<dbReference type="InterPro" id="IPR011990">
    <property type="entry name" value="TPR-like_helical_dom_sf"/>
</dbReference>
<dbReference type="InterPro" id="IPR001841">
    <property type="entry name" value="Znf_RING"/>
</dbReference>
<dbReference type="GO" id="GO:0005737">
    <property type="term" value="C:cytoplasm"/>
    <property type="evidence" value="ECO:0007669"/>
    <property type="project" value="UniProtKB-ARBA"/>
</dbReference>